<dbReference type="Proteomes" id="UP001239418">
    <property type="component" value="Chromosome"/>
</dbReference>
<proteinExistence type="predicted"/>
<dbReference type="EMBL" id="CP117454">
    <property type="protein sequence ID" value="WLG86953.1"/>
    <property type="molecule type" value="Genomic_DNA"/>
</dbReference>
<dbReference type="PANTHER" id="PTHR41244:SF1">
    <property type="entry name" value="GLYCOSYLTRANSFERASE"/>
    <property type="match status" value="1"/>
</dbReference>
<evidence type="ECO:0000313" key="2">
    <source>
        <dbReference type="EMBL" id="WLG86953.1"/>
    </source>
</evidence>
<organism evidence="2 3">
    <name type="scientific">Pseudomonas cucumis</name>
    <dbReference type="NCBI Taxonomy" id="2954082"/>
    <lineage>
        <taxon>Bacteria</taxon>
        <taxon>Pseudomonadati</taxon>
        <taxon>Pseudomonadota</taxon>
        <taxon>Gammaproteobacteria</taxon>
        <taxon>Pseudomonadales</taxon>
        <taxon>Pseudomonadaceae</taxon>
        <taxon>Pseudomonas</taxon>
    </lineage>
</organism>
<evidence type="ECO:0000256" key="1">
    <source>
        <dbReference type="SAM" id="SignalP"/>
    </source>
</evidence>
<accession>A0ABY9F6D7</accession>
<dbReference type="Gene3D" id="3.20.20.80">
    <property type="entry name" value="Glycosidases"/>
    <property type="match status" value="1"/>
</dbReference>
<name>A0ABY9F6D7_9PSED</name>
<keyword evidence="3" id="KW-1185">Reference proteome</keyword>
<dbReference type="Pfam" id="PF14307">
    <property type="entry name" value="Glyco_tran_WbsX"/>
    <property type="match status" value="1"/>
</dbReference>
<keyword evidence="1" id="KW-0732">Signal</keyword>
<gene>
    <name evidence="2" type="ORF">PSH97_10725</name>
</gene>
<evidence type="ECO:0000313" key="3">
    <source>
        <dbReference type="Proteomes" id="UP001239418"/>
    </source>
</evidence>
<sequence>MKCFTLTISFCLTLFVKGAWATDVGVFYYPGWSKPNIDSWAKIKPYPDREPLLGWYKEGTDTYTKTYTAWMKEYGVDYVIYDWYWEKNGGVKDTTYAVDSFIKNSNSSSIGFSLLWANHSGTPVSYQQFDEIVNYWITHYFGNERYKKINGKPVVFVFSHDRLSADAKTFGATPKELLERARVAAVKAGYKGIYFIGSASADKKFLDFSDLESTYDALSAYNYHLGFAEKKSTRKLSISYPDLAAGYAQSWKWIIKNSNIPYILPLTSGWDRSPWGGSVDPNHDNSVSTPEKFYEHLQKAKAILNRYPNKTLNSVVICCWNEYGEGSYIEPTKQHKFKYLEGVQKYLK</sequence>
<dbReference type="PANTHER" id="PTHR41244">
    <property type="entry name" value="RHAMNAN SYNTHESIS F"/>
    <property type="match status" value="1"/>
</dbReference>
<reference evidence="2 3" key="1">
    <citation type="submission" date="2023-02" db="EMBL/GenBank/DDBJ databases">
        <title>Evolution of Hrp T3SS in non-pathogenic Pseudomonas fluorescens.</title>
        <authorList>
            <person name="Liao K."/>
            <person name="Wei H."/>
            <person name="Gu Y."/>
        </authorList>
    </citation>
    <scope>NUCLEOTIDE SEQUENCE [LARGE SCALE GENOMIC DNA]</scope>
    <source>
        <strain evidence="2 3">FP1935</strain>
    </source>
</reference>
<protein>
    <submittedName>
        <fullName evidence="2">Glycoside hydrolase family 99-like domain-containing protein</fullName>
    </submittedName>
</protein>
<feature type="signal peptide" evidence="1">
    <location>
        <begin position="1"/>
        <end position="21"/>
    </location>
</feature>
<feature type="chain" id="PRO_5045544681" evidence="1">
    <location>
        <begin position="22"/>
        <end position="348"/>
    </location>
</feature>
<dbReference type="InterPro" id="IPR032719">
    <property type="entry name" value="WbsX"/>
</dbReference>
<dbReference type="RefSeq" id="WP_305449141.1">
    <property type="nucleotide sequence ID" value="NZ_CP117454.1"/>
</dbReference>